<dbReference type="AlphaFoldDB" id="B0XMX9"/>
<keyword evidence="2" id="KW-0813">Transport</keyword>
<evidence type="ECO:0000256" key="2">
    <source>
        <dbReference type="ARBA" id="ARBA00022448"/>
    </source>
</evidence>
<gene>
    <name evidence="7" type="ORF">AFUB_003680</name>
</gene>
<keyword evidence="3 6" id="KW-0812">Transmembrane</keyword>
<dbReference type="GO" id="GO:0022857">
    <property type="term" value="F:transmembrane transporter activity"/>
    <property type="evidence" value="ECO:0007669"/>
    <property type="project" value="TreeGrafter"/>
</dbReference>
<feature type="transmembrane region" description="Helical" evidence="6">
    <location>
        <begin position="318"/>
        <end position="335"/>
    </location>
</feature>
<dbReference type="HOGENOM" id="CLU_684371_0_0_1"/>
<reference evidence="7 8" key="1">
    <citation type="journal article" date="2008" name="PLoS Genet.">
        <title>Genomic islands in the pathogenic filamentous fungus Aspergillus fumigatus.</title>
        <authorList>
            <person name="Fedorova N.D."/>
            <person name="Khaldi N."/>
            <person name="Joardar V.S."/>
            <person name="Maiti R."/>
            <person name="Amedeo P."/>
            <person name="Anderson M.J."/>
            <person name="Crabtree J."/>
            <person name="Silva J.C."/>
            <person name="Badger J.H."/>
            <person name="Albarraq A."/>
            <person name="Angiuoli S."/>
            <person name="Bussey H."/>
            <person name="Bowyer P."/>
            <person name="Cotty P.J."/>
            <person name="Dyer P.S."/>
            <person name="Egan A."/>
            <person name="Galens K."/>
            <person name="Fraser-Liggett C.M."/>
            <person name="Haas B.J."/>
            <person name="Inman J.M."/>
            <person name="Kent R."/>
            <person name="Lemieux S."/>
            <person name="Malavazi I."/>
            <person name="Orvis J."/>
            <person name="Roemer T."/>
            <person name="Ronning C.M."/>
            <person name="Sundaram J.P."/>
            <person name="Sutton G."/>
            <person name="Turner G."/>
            <person name="Venter J.C."/>
            <person name="White O.R."/>
            <person name="Whitty B.R."/>
            <person name="Youngman P."/>
            <person name="Wolfe K.H."/>
            <person name="Goldman G.H."/>
            <person name="Wortman J.R."/>
            <person name="Jiang B."/>
            <person name="Denning D.W."/>
            <person name="Nierman W.C."/>
        </authorList>
    </citation>
    <scope>NUCLEOTIDE SEQUENCE [LARGE SCALE GENOMIC DNA]</scope>
    <source>
        <strain evidence="8">CBS 144.89 / FGSC A1163 / CEA10</strain>
    </source>
</reference>
<keyword evidence="5 6" id="KW-0472">Membrane</keyword>
<feature type="transmembrane region" description="Helical" evidence="6">
    <location>
        <begin position="286"/>
        <end position="306"/>
    </location>
</feature>
<dbReference type="PANTHER" id="PTHR43791">
    <property type="entry name" value="PERMEASE-RELATED"/>
    <property type="match status" value="1"/>
</dbReference>
<evidence type="ECO:0000256" key="5">
    <source>
        <dbReference type="ARBA" id="ARBA00023136"/>
    </source>
</evidence>
<dbReference type="GO" id="GO:0016020">
    <property type="term" value="C:membrane"/>
    <property type="evidence" value="ECO:0007669"/>
    <property type="project" value="UniProtKB-SubCell"/>
</dbReference>
<dbReference type="OrthoDB" id="3639251at2759"/>
<organism evidence="7 8">
    <name type="scientific">Aspergillus fumigatus (strain CBS 144.89 / FGSC A1163 / CEA10)</name>
    <name type="common">Neosartorya fumigata</name>
    <dbReference type="NCBI Taxonomy" id="451804"/>
    <lineage>
        <taxon>Eukaryota</taxon>
        <taxon>Fungi</taxon>
        <taxon>Dikarya</taxon>
        <taxon>Ascomycota</taxon>
        <taxon>Pezizomycotina</taxon>
        <taxon>Eurotiomycetes</taxon>
        <taxon>Eurotiomycetidae</taxon>
        <taxon>Eurotiales</taxon>
        <taxon>Aspergillaceae</taxon>
        <taxon>Aspergillus</taxon>
        <taxon>Aspergillus subgen. Fumigati</taxon>
    </lineage>
</organism>
<comment type="subcellular location">
    <subcellularLocation>
        <location evidence="1">Membrane</location>
        <topology evidence="1">Multi-pass membrane protein</topology>
    </subcellularLocation>
</comment>
<dbReference type="Gene3D" id="1.20.1250.20">
    <property type="entry name" value="MFS general substrate transporter like domains"/>
    <property type="match status" value="1"/>
</dbReference>
<evidence type="ECO:0000256" key="4">
    <source>
        <dbReference type="ARBA" id="ARBA00022989"/>
    </source>
</evidence>
<evidence type="ECO:0000256" key="1">
    <source>
        <dbReference type="ARBA" id="ARBA00004141"/>
    </source>
</evidence>
<evidence type="ECO:0000256" key="6">
    <source>
        <dbReference type="SAM" id="Phobius"/>
    </source>
</evidence>
<name>B0XMX9_ASPFC</name>
<feature type="transmembrane region" description="Helical" evidence="6">
    <location>
        <begin position="180"/>
        <end position="200"/>
    </location>
</feature>
<dbReference type="VEuPathDB" id="FungiDB:AFUB_003680"/>
<feature type="transmembrane region" description="Helical" evidence="6">
    <location>
        <begin position="249"/>
        <end position="266"/>
    </location>
</feature>
<accession>B0XMX9</accession>
<proteinExistence type="predicted"/>
<evidence type="ECO:0000313" key="8">
    <source>
        <dbReference type="Proteomes" id="UP000001699"/>
    </source>
</evidence>
<dbReference type="Proteomes" id="UP000001699">
    <property type="component" value="Unassembled WGS sequence"/>
</dbReference>
<dbReference type="PhylomeDB" id="B0XMX9"/>
<protein>
    <submittedName>
        <fullName evidence="7">Tartrate MFS transporter, putative</fullName>
    </submittedName>
</protein>
<keyword evidence="4 6" id="KW-1133">Transmembrane helix</keyword>
<evidence type="ECO:0000256" key="3">
    <source>
        <dbReference type="ARBA" id="ARBA00022692"/>
    </source>
</evidence>
<dbReference type="PANTHER" id="PTHR43791:SF49">
    <property type="entry name" value="TRANSPORTER, PUTATIVE (AFU_ORTHOLOGUE AFUA_4G04250)-RELATED"/>
    <property type="match status" value="1"/>
</dbReference>
<dbReference type="InterPro" id="IPR036259">
    <property type="entry name" value="MFS_trans_sf"/>
</dbReference>
<dbReference type="SUPFAM" id="SSF103473">
    <property type="entry name" value="MFS general substrate transporter"/>
    <property type="match status" value="1"/>
</dbReference>
<sequence length="441" mass="48421">MHECLLIQPRTLTRSTGSVGLINFEVINPLYSRCTRVLVLWTPTTENAGTPEQRIRASSHSPVLALFSTRRALVSRQTWRRNQSTKHIPGTPDAETIPIRHQQLLRKLGWRLLPLCALIYLLNHLDCSNIGNAKVLDAETGEQTGMTDTGYSITLTQFAVAYALFDVPSNWILKRYARPAYWLGTLMLCWGAVTLGFARVDNRFTVMVLRVVIGVLEAGNLPWNGLPHHLLVPTGRAFHPHCLHSRNRATLAGAFGGCIACGVAFLNGKGGLEEFRWLFIIEGGSTVLIAPLLLAVGFVISILLAWSADRFNARGLHVGLAGVLTGTGFLASRLFPAEAYWLRYGCRIVASYGALPSLAPSTAWVTCNAPSARTLGLVAAMNNSLVGLASIPALWIWRSVEEDQALGDLNQSALARTYRLHGRNDVILLRVKRIITMGISR</sequence>
<dbReference type="EMBL" id="DS499594">
    <property type="protein sequence ID" value="EDP55671.1"/>
    <property type="molecule type" value="Genomic_DNA"/>
</dbReference>
<evidence type="ECO:0000313" key="7">
    <source>
        <dbReference type="EMBL" id="EDP55671.1"/>
    </source>
</evidence>
<keyword evidence="8" id="KW-1185">Reference proteome</keyword>